<dbReference type="AlphaFoldDB" id="A0AA88L3A6"/>
<name>A0AA88L3A6_ARTSF</name>
<gene>
    <name evidence="2" type="ORF">QYM36_009919</name>
</gene>
<feature type="non-terminal residue" evidence="2">
    <location>
        <position position="399"/>
    </location>
</feature>
<evidence type="ECO:0000313" key="3">
    <source>
        <dbReference type="Proteomes" id="UP001187531"/>
    </source>
</evidence>
<keyword evidence="3" id="KW-1185">Reference proteome</keyword>
<sequence>MSSTPMFDTKIGGNLEKKIVKNSEFDDLSEAIGEFSNLKEKIAPLNPALEWSENQTSKESFIETLEETQRNTYIEEGSESKLTTKSDKTLLTKTISRQLNEEIPFGREGTNQVEINIQDLVKNEKKNARKLLPEDLKQSPKRRKSDEDIVTIISPGESEHRPTPLSPRRISQCVQKKMTVYLEPLSSIRKESIQKPYPATVPTRRVSQRVPKKNTSFLESMISTKKKSPKRTCPAIVPLRRISQRVPKKKISFIEQTTSTKKQFPQKPCFTIAPPRGINRSPPEKKPSPIETMPSTEKQSPKKPCPTIVPPRRISHRIPEKKTNLVEPDALTKKQSPKKPCPAIVAPGRISQRNPKKKTSPIEPMASTRKQLPKRSYPIKCSSKSVQYKEELRENVQAI</sequence>
<protein>
    <submittedName>
        <fullName evidence="2">Uncharacterized protein</fullName>
    </submittedName>
</protein>
<evidence type="ECO:0000313" key="2">
    <source>
        <dbReference type="EMBL" id="KAK2715092.1"/>
    </source>
</evidence>
<evidence type="ECO:0000256" key="1">
    <source>
        <dbReference type="SAM" id="MobiDB-lite"/>
    </source>
</evidence>
<comment type="caution">
    <text evidence="2">The sequence shown here is derived from an EMBL/GenBank/DDBJ whole genome shotgun (WGS) entry which is preliminary data.</text>
</comment>
<reference evidence="2" key="1">
    <citation type="submission" date="2023-07" db="EMBL/GenBank/DDBJ databases">
        <title>Chromosome-level genome assembly of Artemia franciscana.</title>
        <authorList>
            <person name="Jo E."/>
        </authorList>
    </citation>
    <scope>NUCLEOTIDE SEQUENCE</scope>
    <source>
        <tissue evidence="2">Whole body</tissue>
    </source>
</reference>
<proteinExistence type="predicted"/>
<accession>A0AA88L3A6</accession>
<feature type="region of interest" description="Disordered" evidence="1">
    <location>
        <begin position="131"/>
        <end position="167"/>
    </location>
</feature>
<dbReference type="EMBL" id="JAVRJZ010000012">
    <property type="protein sequence ID" value="KAK2715092.1"/>
    <property type="molecule type" value="Genomic_DNA"/>
</dbReference>
<feature type="region of interest" description="Disordered" evidence="1">
    <location>
        <begin position="257"/>
        <end position="377"/>
    </location>
</feature>
<organism evidence="2 3">
    <name type="scientific">Artemia franciscana</name>
    <name type="common">Brine shrimp</name>
    <name type="synonym">Artemia sanfranciscana</name>
    <dbReference type="NCBI Taxonomy" id="6661"/>
    <lineage>
        <taxon>Eukaryota</taxon>
        <taxon>Metazoa</taxon>
        <taxon>Ecdysozoa</taxon>
        <taxon>Arthropoda</taxon>
        <taxon>Crustacea</taxon>
        <taxon>Branchiopoda</taxon>
        <taxon>Anostraca</taxon>
        <taxon>Artemiidae</taxon>
        <taxon>Artemia</taxon>
    </lineage>
</organism>
<dbReference type="Proteomes" id="UP001187531">
    <property type="component" value="Unassembled WGS sequence"/>
</dbReference>